<dbReference type="EMBL" id="CABPSK010000003">
    <property type="protein sequence ID" value="VVE23155.1"/>
    <property type="molecule type" value="Genomic_DNA"/>
</dbReference>
<evidence type="ECO:0000256" key="6">
    <source>
        <dbReference type="SAM" id="MobiDB-lite"/>
    </source>
</evidence>
<gene>
    <name evidence="8" type="primary">gabR_2</name>
    <name evidence="8" type="ORF">PPN31114_03247</name>
</gene>
<sequence>MSDSSNVSERSERSESSDLSALHLGDAAHATGMPTYRALYERIREGILSGKLAPSSRLPSTRALASELGVARGTVEAAYERLVAEGFVIGRGAAGSRVNPQLSAARLDAAAKVLTSDAGRRKGVGANVPNSAPTSAPNSAALPPSVSARTKDSPPAPGPTAESPSHVPLSAHGTPMPLQNGMPAFDEFPRKLWARLAARHARHLPSDALSYQDAAGIAPLREAIAGYLAIARGIHCDPAQVIVTTGFQGALALITRVLLQPGDAVWCEDPGYFRAHEALRMAGAALVPVPVDNDGLDVAEGERRAPNARLAVITPSHQSPLSVALPLERRLALLAWAQANQAWIVEDDYDSEFRYTGAPLPALKSLDGGERVLYAGSFGKVLFPGLRLGYLVVPPELCNAFIAATALLSPVHGWIEQATVTDFMTQGHFSRHIRRMRQLYGERRAALADALRQHLGGRIELAQQAGGMHLLGWIEPHRNDRAVSRAAHPHGLAPGALSYFRIERELPPALVMSFTNVPVASADDVAKRLARAFDDDEKFRLV</sequence>
<reference evidence="8 9" key="1">
    <citation type="submission" date="2019-08" db="EMBL/GenBank/DDBJ databases">
        <authorList>
            <person name="Peeters C."/>
        </authorList>
    </citation>
    <scope>NUCLEOTIDE SEQUENCE [LARGE SCALE GENOMIC DNA]</scope>
    <source>
        <strain evidence="8 9">LMG 31114</strain>
    </source>
</reference>
<dbReference type="GO" id="GO:0003677">
    <property type="term" value="F:DNA binding"/>
    <property type="evidence" value="ECO:0007669"/>
    <property type="project" value="UniProtKB-KW"/>
</dbReference>
<dbReference type="SMART" id="SM00345">
    <property type="entry name" value="HTH_GNTR"/>
    <property type="match status" value="1"/>
</dbReference>
<dbReference type="RefSeq" id="WP_217426957.1">
    <property type="nucleotide sequence ID" value="NZ_CABPSK010000003.1"/>
</dbReference>
<comment type="similarity">
    <text evidence="1">In the C-terminal section; belongs to the class-I pyridoxal-phosphate-dependent aminotransferase family.</text>
</comment>
<dbReference type="PRINTS" id="PR00035">
    <property type="entry name" value="HTHGNTR"/>
</dbReference>
<dbReference type="PANTHER" id="PTHR46577:SF1">
    <property type="entry name" value="HTH-TYPE TRANSCRIPTIONAL REGULATORY PROTEIN GABR"/>
    <property type="match status" value="1"/>
</dbReference>
<dbReference type="CDD" id="cd00609">
    <property type="entry name" value="AAT_like"/>
    <property type="match status" value="1"/>
</dbReference>
<organism evidence="8 9">
    <name type="scientific">Pandoraea pneumonica</name>
    <dbReference type="NCBI Taxonomy" id="2508299"/>
    <lineage>
        <taxon>Bacteria</taxon>
        <taxon>Pseudomonadati</taxon>
        <taxon>Pseudomonadota</taxon>
        <taxon>Betaproteobacteria</taxon>
        <taxon>Burkholderiales</taxon>
        <taxon>Burkholderiaceae</taxon>
        <taxon>Pandoraea</taxon>
    </lineage>
</organism>
<dbReference type="PROSITE" id="PS50949">
    <property type="entry name" value="HTH_GNTR"/>
    <property type="match status" value="1"/>
</dbReference>
<feature type="region of interest" description="Disordered" evidence="6">
    <location>
        <begin position="121"/>
        <end position="176"/>
    </location>
</feature>
<keyword evidence="5" id="KW-0804">Transcription</keyword>
<feature type="compositionally biased region" description="Low complexity" evidence="6">
    <location>
        <begin position="126"/>
        <end position="148"/>
    </location>
</feature>
<dbReference type="Pfam" id="PF00155">
    <property type="entry name" value="Aminotran_1_2"/>
    <property type="match status" value="1"/>
</dbReference>
<dbReference type="Pfam" id="PF00392">
    <property type="entry name" value="GntR"/>
    <property type="match status" value="1"/>
</dbReference>
<accession>A0A5E4WJI2</accession>
<evidence type="ECO:0000259" key="7">
    <source>
        <dbReference type="PROSITE" id="PS50949"/>
    </source>
</evidence>
<dbReference type="SUPFAM" id="SSF53383">
    <property type="entry name" value="PLP-dependent transferases"/>
    <property type="match status" value="1"/>
</dbReference>
<keyword evidence="4" id="KW-0238">DNA-binding</keyword>
<keyword evidence="3" id="KW-0805">Transcription regulation</keyword>
<evidence type="ECO:0000313" key="9">
    <source>
        <dbReference type="Proteomes" id="UP000366945"/>
    </source>
</evidence>
<protein>
    <submittedName>
        <fullName evidence="8">HTH-type transcriptional regulatory protein GabR</fullName>
    </submittedName>
</protein>
<evidence type="ECO:0000256" key="3">
    <source>
        <dbReference type="ARBA" id="ARBA00023015"/>
    </source>
</evidence>
<dbReference type="InterPro" id="IPR004839">
    <property type="entry name" value="Aminotransferase_I/II_large"/>
</dbReference>
<dbReference type="GO" id="GO:0003700">
    <property type="term" value="F:DNA-binding transcription factor activity"/>
    <property type="evidence" value="ECO:0007669"/>
    <property type="project" value="InterPro"/>
</dbReference>
<dbReference type="GO" id="GO:0030170">
    <property type="term" value="F:pyridoxal phosphate binding"/>
    <property type="evidence" value="ECO:0007669"/>
    <property type="project" value="InterPro"/>
</dbReference>
<evidence type="ECO:0000256" key="2">
    <source>
        <dbReference type="ARBA" id="ARBA00022898"/>
    </source>
</evidence>
<evidence type="ECO:0000313" key="8">
    <source>
        <dbReference type="EMBL" id="VVE23155.1"/>
    </source>
</evidence>
<evidence type="ECO:0000256" key="5">
    <source>
        <dbReference type="ARBA" id="ARBA00023163"/>
    </source>
</evidence>
<keyword evidence="9" id="KW-1185">Reference proteome</keyword>
<dbReference type="PANTHER" id="PTHR46577">
    <property type="entry name" value="HTH-TYPE TRANSCRIPTIONAL REGULATORY PROTEIN GABR"/>
    <property type="match status" value="1"/>
</dbReference>
<dbReference type="InterPro" id="IPR036390">
    <property type="entry name" value="WH_DNA-bd_sf"/>
</dbReference>
<dbReference type="Gene3D" id="3.40.640.10">
    <property type="entry name" value="Type I PLP-dependent aspartate aminotransferase-like (Major domain)"/>
    <property type="match status" value="1"/>
</dbReference>
<evidence type="ECO:0000256" key="1">
    <source>
        <dbReference type="ARBA" id="ARBA00005384"/>
    </source>
</evidence>
<dbReference type="CDD" id="cd07377">
    <property type="entry name" value="WHTH_GntR"/>
    <property type="match status" value="1"/>
</dbReference>
<dbReference type="InterPro" id="IPR015424">
    <property type="entry name" value="PyrdxlP-dep_Trfase"/>
</dbReference>
<dbReference type="Proteomes" id="UP000366945">
    <property type="component" value="Unassembled WGS sequence"/>
</dbReference>
<dbReference type="GeneID" id="300405259"/>
<evidence type="ECO:0000256" key="4">
    <source>
        <dbReference type="ARBA" id="ARBA00023125"/>
    </source>
</evidence>
<keyword evidence="2" id="KW-0663">Pyridoxal phosphate</keyword>
<dbReference type="InterPro" id="IPR051446">
    <property type="entry name" value="HTH_trans_reg/aminotransferase"/>
</dbReference>
<feature type="region of interest" description="Disordered" evidence="6">
    <location>
        <begin position="1"/>
        <end position="24"/>
    </location>
</feature>
<dbReference type="InterPro" id="IPR000524">
    <property type="entry name" value="Tscrpt_reg_HTH_GntR"/>
</dbReference>
<dbReference type="InterPro" id="IPR015421">
    <property type="entry name" value="PyrdxlP-dep_Trfase_major"/>
</dbReference>
<name>A0A5E4WJI2_9BURK</name>
<dbReference type="AlphaFoldDB" id="A0A5E4WJI2"/>
<proteinExistence type="inferred from homology"/>
<feature type="domain" description="HTH gntR-type" evidence="7">
    <location>
        <begin position="33"/>
        <end position="101"/>
    </location>
</feature>
<dbReference type="SUPFAM" id="SSF46785">
    <property type="entry name" value="Winged helix' DNA-binding domain"/>
    <property type="match status" value="1"/>
</dbReference>
<dbReference type="Gene3D" id="1.10.10.10">
    <property type="entry name" value="Winged helix-like DNA-binding domain superfamily/Winged helix DNA-binding domain"/>
    <property type="match status" value="1"/>
</dbReference>
<dbReference type="InterPro" id="IPR036388">
    <property type="entry name" value="WH-like_DNA-bd_sf"/>
</dbReference>